<keyword evidence="2" id="KW-0472">Membrane</keyword>
<dbReference type="GO" id="GO:0044550">
    <property type="term" value="P:secondary metabolite biosynthetic process"/>
    <property type="evidence" value="ECO:0007669"/>
    <property type="project" value="TreeGrafter"/>
</dbReference>
<feature type="domain" description="AMP-dependent synthetase/ligase" evidence="3">
    <location>
        <begin position="8"/>
        <end position="165"/>
    </location>
</feature>
<dbReference type="InterPro" id="IPR036736">
    <property type="entry name" value="ACP-like_sf"/>
</dbReference>
<dbReference type="AlphaFoldDB" id="A0A9W8ANN8"/>
<dbReference type="GO" id="GO:0031177">
    <property type="term" value="F:phosphopantetheine binding"/>
    <property type="evidence" value="ECO:0007669"/>
    <property type="project" value="TreeGrafter"/>
</dbReference>
<feature type="domain" description="AMP-binding enzyme C-terminal" evidence="5">
    <location>
        <begin position="244"/>
        <end position="289"/>
    </location>
</feature>
<dbReference type="InterPro" id="IPR042099">
    <property type="entry name" value="ANL_N_sf"/>
</dbReference>
<dbReference type="Gene3D" id="1.10.1200.10">
    <property type="entry name" value="ACP-like"/>
    <property type="match status" value="1"/>
</dbReference>
<dbReference type="GO" id="GO:0016874">
    <property type="term" value="F:ligase activity"/>
    <property type="evidence" value="ECO:0007669"/>
    <property type="project" value="UniProtKB-KW"/>
</dbReference>
<protein>
    <recommendedName>
        <fullName evidence="8">Carrier domain-containing protein</fullName>
    </recommendedName>
</protein>
<dbReference type="InterPro" id="IPR000873">
    <property type="entry name" value="AMP-dep_synth/lig_dom"/>
</dbReference>
<sequence>MNPSKECRCLQTLNIGFDASLLMLFMPLYFGGTLVFPGEDMIDGLRGTNTWILTPSMLQAVGDPEQYNDLRTIQVCGEPLSHTLAKRWIKAYDGKLIFINGYGPTETTVNSHFEVVHTPDNSLIAIGPTIPNVQCYLLDDALHMVPVGVMGEICIGGIGVSHGYLNDEQRSREVFVPNPFGSGLLYRTGDLGCWLPDGRVYCVGRKDTQIKLRGFRIELGEVESWCERLGLNIQQAAALVINKQLVAYVSPQSVNVDEVTLALKQSLPYYMVPAHIIPVDDIPKTQNGKVDRRALMEYPLPEAMSNSITYADSTSEFSDTYRLVARLALQALQFAETHPLPVPSISFFVLGGDSISAVFFSSLCRKQGLDVTVAKIFALQTL</sequence>
<evidence type="ECO:0008006" key="8">
    <source>
        <dbReference type="Google" id="ProtNLM"/>
    </source>
</evidence>
<evidence type="ECO:0000256" key="1">
    <source>
        <dbReference type="ARBA" id="ARBA00022598"/>
    </source>
</evidence>
<feature type="non-terminal residue" evidence="6">
    <location>
        <position position="382"/>
    </location>
</feature>
<evidence type="ECO:0000259" key="3">
    <source>
        <dbReference type="Pfam" id="PF00501"/>
    </source>
</evidence>
<dbReference type="Gene3D" id="3.40.50.12780">
    <property type="entry name" value="N-terminal domain of ligase-like"/>
    <property type="match status" value="1"/>
</dbReference>
<dbReference type="SUPFAM" id="SSF47336">
    <property type="entry name" value="ACP-like"/>
    <property type="match status" value="1"/>
</dbReference>
<gene>
    <name evidence="6" type="ORF">IWQ62_006630</name>
</gene>
<organism evidence="6 7">
    <name type="scientific">Dispira parvispora</name>
    <dbReference type="NCBI Taxonomy" id="1520584"/>
    <lineage>
        <taxon>Eukaryota</taxon>
        <taxon>Fungi</taxon>
        <taxon>Fungi incertae sedis</taxon>
        <taxon>Zoopagomycota</taxon>
        <taxon>Kickxellomycotina</taxon>
        <taxon>Dimargaritomycetes</taxon>
        <taxon>Dimargaritales</taxon>
        <taxon>Dimargaritaceae</taxon>
        <taxon>Dispira</taxon>
    </lineage>
</organism>
<dbReference type="Pfam" id="PF00550">
    <property type="entry name" value="PP-binding"/>
    <property type="match status" value="1"/>
</dbReference>
<evidence type="ECO:0000313" key="6">
    <source>
        <dbReference type="EMBL" id="KAJ1950098.1"/>
    </source>
</evidence>
<name>A0A9W8ANN8_9FUNG</name>
<dbReference type="InterPro" id="IPR045851">
    <property type="entry name" value="AMP-bd_C_sf"/>
</dbReference>
<keyword evidence="2" id="KW-1133">Transmembrane helix</keyword>
<evidence type="ECO:0000259" key="4">
    <source>
        <dbReference type="Pfam" id="PF00550"/>
    </source>
</evidence>
<evidence type="ECO:0000313" key="7">
    <source>
        <dbReference type="Proteomes" id="UP001150925"/>
    </source>
</evidence>
<reference evidence="6" key="1">
    <citation type="submission" date="2022-07" db="EMBL/GenBank/DDBJ databases">
        <title>Phylogenomic reconstructions and comparative analyses of Kickxellomycotina fungi.</title>
        <authorList>
            <person name="Reynolds N.K."/>
            <person name="Stajich J.E."/>
            <person name="Barry K."/>
            <person name="Grigoriev I.V."/>
            <person name="Crous P."/>
            <person name="Smith M.E."/>
        </authorList>
    </citation>
    <scope>NUCLEOTIDE SEQUENCE</scope>
    <source>
        <strain evidence="6">RSA 1196</strain>
    </source>
</reference>
<dbReference type="Gene3D" id="3.30.300.30">
    <property type="match status" value="1"/>
</dbReference>
<dbReference type="GO" id="GO:0005737">
    <property type="term" value="C:cytoplasm"/>
    <property type="evidence" value="ECO:0007669"/>
    <property type="project" value="TreeGrafter"/>
</dbReference>
<accession>A0A9W8ANN8</accession>
<keyword evidence="1" id="KW-0436">Ligase</keyword>
<dbReference type="GO" id="GO:0043041">
    <property type="term" value="P:amino acid activation for nonribosomal peptide biosynthetic process"/>
    <property type="evidence" value="ECO:0007669"/>
    <property type="project" value="TreeGrafter"/>
</dbReference>
<feature type="transmembrane region" description="Helical" evidence="2">
    <location>
        <begin position="12"/>
        <end position="30"/>
    </location>
</feature>
<evidence type="ECO:0000259" key="5">
    <source>
        <dbReference type="Pfam" id="PF13193"/>
    </source>
</evidence>
<dbReference type="InterPro" id="IPR009081">
    <property type="entry name" value="PP-bd_ACP"/>
</dbReference>
<dbReference type="PANTHER" id="PTHR45527:SF1">
    <property type="entry name" value="FATTY ACID SYNTHASE"/>
    <property type="match status" value="1"/>
</dbReference>
<dbReference type="EMBL" id="JANBPY010003827">
    <property type="protein sequence ID" value="KAJ1950098.1"/>
    <property type="molecule type" value="Genomic_DNA"/>
</dbReference>
<dbReference type="OrthoDB" id="329835at2759"/>
<proteinExistence type="predicted"/>
<feature type="domain" description="Carrier" evidence="4">
    <location>
        <begin position="343"/>
        <end position="382"/>
    </location>
</feature>
<keyword evidence="7" id="KW-1185">Reference proteome</keyword>
<dbReference type="Pfam" id="PF13193">
    <property type="entry name" value="AMP-binding_C"/>
    <property type="match status" value="1"/>
</dbReference>
<dbReference type="Pfam" id="PF00501">
    <property type="entry name" value="AMP-binding"/>
    <property type="match status" value="1"/>
</dbReference>
<dbReference type="InterPro" id="IPR025110">
    <property type="entry name" value="AMP-bd_C"/>
</dbReference>
<evidence type="ECO:0000256" key="2">
    <source>
        <dbReference type="SAM" id="Phobius"/>
    </source>
</evidence>
<dbReference type="PANTHER" id="PTHR45527">
    <property type="entry name" value="NONRIBOSOMAL PEPTIDE SYNTHETASE"/>
    <property type="match status" value="1"/>
</dbReference>
<dbReference type="Proteomes" id="UP001150925">
    <property type="component" value="Unassembled WGS sequence"/>
</dbReference>
<comment type="caution">
    <text evidence="6">The sequence shown here is derived from an EMBL/GenBank/DDBJ whole genome shotgun (WGS) entry which is preliminary data.</text>
</comment>
<dbReference type="SUPFAM" id="SSF56801">
    <property type="entry name" value="Acetyl-CoA synthetase-like"/>
    <property type="match status" value="1"/>
</dbReference>
<keyword evidence="2" id="KW-0812">Transmembrane</keyword>